<dbReference type="GO" id="GO:0030234">
    <property type="term" value="F:enzyme regulator activity"/>
    <property type="evidence" value="ECO:0007669"/>
    <property type="project" value="TreeGrafter"/>
</dbReference>
<proteinExistence type="predicted"/>
<keyword evidence="4" id="KW-1185">Reference proteome</keyword>
<dbReference type="Pfam" id="PF04348">
    <property type="entry name" value="LppC"/>
    <property type="match status" value="2"/>
</dbReference>
<keyword evidence="3" id="KW-0449">Lipoprotein</keyword>
<sequence length="469" mass="48511">MRKATRWTALARLWLAAALLASLAGCATVQVSGPDGKPAAASDNAAIQQAGALARNDAALSGQAKIDNARQIDRLLSGLDDATLAREAKALAADDPLYNFAGRALLRRGLPLPRPFDRSAQWGFDTSKRAPADRDGYRPPNKLAVLLPLSGSLATAAAPVRDGLLAGYYGERRQRPDIHFYDTAGTPGGAVAAYAKAAAEGSDFVVGPLGRDEVSALFNQGNLSVPMLALNRGNVAPPAGNASFSLAPEDEAISAAEYLIANRIRHVLVLTSGDATMRRAAEAFRERFGERGGTVADTLTTSETADGFGPVLQAAVAKGPIDAVFLAVKGNQARPLVPLLAGAGLGGKPRVATSQLTSGTGKPEQDRVLDGIIFPSDAWSVRGTPGLPSASLTEQTLPTARGGAARLFAFGYDAWMIAAYLERLATSAEGEVKGATGELSIDGFGNVIRTPAWSTFSGGLVVPAGRSGG</sequence>
<accession>A0A4U5JN81</accession>
<organism evidence="3 4">
    <name type="scientific">Luteimonas gilva</name>
    <dbReference type="NCBI Taxonomy" id="2572684"/>
    <lineage>
        <taxon>Bacteria</taxon>
        <taxon>Pseudomonadati</taxon>
        <taxon>Pseudomonadota</taxon>
        <taxon>Gammaproteobacteria</taxon>
        <taxon>Lysobacterales</taxon>
        <taxon>Lysobacteraceae</taxon>
        <taxon>Luteimonas</taxon>
    </lineage>
</organism>
<reference evidence="3 4" key="1">
    <citation type="submission" date="2019-04" db="EMBL/GenBank/DDBJ databases">
        <title>Reference strain of H23.</title>
        <authorList>
            <person name="Luo X."/>
        </authorList>
    </citation>
    <scope>NUCLEOTIDE SEQUENCE [LARGE SCALE GENOMIC DNA]</scope>
    <source>
        <strain evidence="3 4">H23</strain>
    </source>
</reference>
<protein>
    <submittedName>
        <fullName evidence="3">LppC family lipoprotein</fullName>
    </submittedName>
</protein>
<dbReference type="OrthoDB" id="6708821at2"/>
<feature type="chain" id="PRO_5020520624" evidence="2">
    <location>
        <begin position="28"/>
        <end position="469"/>
    </location>
</feature>
<dbReference type="InterPro" id="IPR028082">
    <property type="entry name" value="Peripla_BP_I"/>
</dbReference>
<name>A0A4U5JN81_9GAMM</name>
<dbReference type="CDD" id="cd06339">
    <property type="entry name" value="PBP1_YraM_LppC_lipoprotein-like"/>
    <property type="match status" value="1"/>
</dbReference>
<dbReference type="GO" id="GO:0009252">
    <property type="term" value="P:peptidoglycan biosynthetic process"/>
    <property type="evidence" value="ECO:0007669"/>
    <property type="project" value="TreeGrafter"/>
</dbReference>
<evidence type="ECO:0000313" key="3">
    <source>
        <dbReference type="EMBL" id="TKR29778.1"/>
    </source>
</evidence>
<comment type="caution">
    <text evidence="3">The sequence shown here is derived from an EMBL/GenBank/DDBJ whole genome shotgun (WGS) entry which is preliminary data.</text>
</comment>
<keyword evidence="2" id="KW-0732">Signal</keyword>
<evidence type="ECO:0000256" key="1">
    <source>
        <dbReference type="ARBA" id="ARBA00023136"/>
    </source>
</evidence>
<dbReference type="GO" id="GO:0031241">
    <property type="term" value="C:periplasmic side of cell outer membrane"/>
    <property type="evidence" value="ECO:0007669"/>
    <property type="project" value="TreeGrafter"/>
</dbReference>
<keyword evidence="1" id="KW-0472">Membrane</keyword>
<dbReference type="PANTHER" id="PTHR38038:SF1">
    <property type="entry name" value="PENICILLIN-BINDING PROTEIN ACTIVATOR LPOA"/>
    <property type="match status" value="1"/>
</dbReference>
<dbReference type="AlphaFoldDB" id="A0A4U5JN81"/>
<dbReference type="EMBL" id="SZUA01000003">
    <property type="protein sequence ID" value="TKR29778.1"/>
    <property type="molecule type" value="Genomic_DNA"/>
</dbReference>
<feature type="signal peptide" evidence="2">
    <location>
        <begin position="1"/>
        <end position="27"/>
    </location>
</feature>
<gene>
    <name evidence="3" type="ORF">FCE95_16810</name>
</gene>
<dbReference type="Proteomes" id="UP000308707">
    <property type="component" value="Unassembled WGS sequence"/>
</dbReference>
<evidence type="ECO:0000313" key="4">
    <source>
        <dbReference type="Proteomes" id="UP000308707"/>
    </source>
</evidence>
<dbReference type="PROSITE" id="PS51257">
    <property type="entry name" value="PROKAR_LIPOPROTEIN"/>
    <property type="match status" value="1"/>
</dbReference>
<dbReference type="PANTHER" id="PTHR38038">
    <property type="entry name" value="PENICILLIN-BINDING PROTEIN ACTIVATOR LPOA"/>
    <property type="match status" value="1"/>
</dbReference>
<dbReference type="Gene3D" id="3.40.50.2300">
    <property type="match status" value="2"/>
</dbReference>
<evidence type="ECO:0000256" key="2">
    <source>
        <dbReference type="SAM" id="SignalP"/>
    </source>
</evidence>
<dbReference type="InterPro" id="IPR007443">
    <property type="entry name" value="LpoA"/>
</dbReference>
<dbReference type="SUPFAM" id="SSF53822">
    <property type="entry name" value="Periplasmic binding protein-like I"/>
    <property type="match status" value="1"/>
</dbReference>